<dbReference type="PANTHER" id="PTHR11793">
    <property type="entry name" value="BASIC HELIX-LOOP-HELIX TRANSCRIPTION FACTOR"/>
    <property type="match status" value="1"/>
</dbReference>
<dbReference type="GeneID" id="106459050"/>
<evidence type="ECO:0000259" key="7">
    <source>
        <dbReference type="PROSITE" id="PS50888"/>
    </source>
</evidence>
<feature type="compositionally biased region" description="Polar residues" evidence="6">
    <location>
        <begin position="613"/>
        <end position="626"/>
    </location>
</feature>
<dbReference type="RefSeq" id="XP_022241141.1">
    <property type="nucleotide sequence ID" value="XM_022385433.1"/>
</dbReference>
<dbReference type="InterPro" id="IPR036638">
    <property type="entry name" value="HLH_DNA-bd_sf"/>
</dbReference>
<protein>
    <submittedName>
        <fullName evidence="9">Transcription factor 12-like isoform X1</fullName>
    </submittedName>
</protein>
<evidence type="ECO:0000256" key="6">
    <source>
        <dbReference type="SAM" id="MobiDB-lite"/>
    </source>
</evidence>
<evidence type="ECO:0000256" key="2">
    <source>
        <dbReference type="ARBA" id="ARBA00023015"/>
    </source>
</evidence>
<dbReference type="SUPFAM" id="SSF47459">
    <property type="entry name" value="HLH, helix-loop-helix DNA-binding domain"/>
    <property type="match status" value="1"/>
</dbReference>
<organism evidence="8 9">
    <name type="scientific">Limulus polyphemus</name>
    <name type="common">Atlantic horseshoe crab</name>
    <dbReference type="NCBI Taxonomy" id="6850"/>
    <lineage>
        <taxon>Eukaryota</taxon>
        <taxon>Metazoa</taxon>
        <taxon>Ecdysozoa</taxon>
        <taxon>Arthropoda</taxon>
        <taxon>Chelicerata</taxon>
        <taxon>Merostomata</taxon>
        <taxon>Xiphosura</taxon>
        <taxon>Limulidae</taxon>
        <taxon>Limulus</taxon>
    </lineage>
</organism>
<evidence type="ECO:0000256" key="1">
    <source>
        <dbReference type="ARBA" id="ARBA00004123"/>
    </source>
</evidence>
<evidence type="ECO:0000256" key="5">
    <source>
        <dbReference type="ARBA" id="ARBA00023242"/>
    </source>
</evidence>
<feature type="compositionally biased region" description="Pro residues" evidence="6">
    <location>
        <begin position="628"/>
        <end position="640"/>
    </location>
</feature>
<keyword evidence="8" id="KW-1185">Reference proteome</keyword>
<proteinExistence type="predicted"/>
<feature type="compositionally biased region" description="Low complexity" evidence="6">
    <location>
        <begin position="467"/>
        <end position="493"/>
    </location>
</feature>
<dbReference type="CDD" id="cd18945">
    <property type="entry name" value="bHLH_E-protein_TCF4_E2-2"/>
    <property type="match status" value="1"/>
</dbReference>
<name>A0ABM1SBY6_LIMPO</name>
<feature type="compositionally biased region" description="Low complexity" evidence="6">
    <location>
        <begin position="413"/>
        <end position="423"/>
    </location>
</feature>
<accession>A0ABM1SBY6</accession>
<dbReference type="Proteomes" id="UP000694941">
    <property type="component" value="Unplaced"/>
</dbReference>
<dbReference type="PROSITE" id="PS50888">
    <property type="entry name" value="BHLH"/>
    <property type="match status" value="1"/>
</dbReference>
<keyword evidence="5" id="KW-0539">Nucleus</keyword>
<evidence type="ECO:0000256" key="4">
    <source>
        <dbReference type="ARBA" id="ARBA00023163"/>
    </source>
</evidence>
<feature type="region of interest" description="Disordered" evidence="6">
    <location>
        <begin position="590"/>
        <end position="640"/>
    </location>
</feature>
<feature type="compositionally biased region" description="Polar residues" evidence="6">
    <location>
        <begin position="402"/>
        <end position="412"/>
    </location>
</feature>
<feature type="region of interest" description="Disordered" evidence="6">
    <location>
        <begin position="268"/>
        <end position="288"/>
    </location>
</feature>
<dbReference type="SMART" id="SM00353">
    <property type="entry name" value="HLH"/>
    <property type="match status" value="1"/>
</dbReference>
<evidence type="ECO:0000256" key="3">
    <source>
        <dbReference type="ARBA" id="ARBA00023125"/>
    </source>
</evidence>
<feature type="region of interest" description="Disordered" evidence="6">
    <location>
        <begin position="380"/>
        <end position="423"/>
    </location>
</feature>
<dbReference type="Pfam" id="PF00010">
    <property type="entry name" value="HLH"/>
    <property type="match status" value="1"/>
</dbReference>
<dbReference type="Gene3D" id="4.10.280.10">
    <property type="entry name" value="Helix-loop-helix DNA-binding domain"/>
    <property type="match status" value="1"/>
</dbReference>
<keyword evidence="4" id="KW-0804">Transcription</keyword>
<gene>
    <name evidence="9" type="primary">LOC106459050</name>
</gene>
<sequence length="640" mass="68706">MATNDDEPMHLYEVFQNCFNKIANKQQDKARDVPYTMPYPSQPIEVLPQDCVSFPGGEILQNTDATYFQFNGLPQQKILTIDGNRNGTVKRKRDEMENDDLGIQWPYGGPECEEDTPKYSAPKSALYGEPYFVEAPNGGADPWSSSLNLQSSSYAYPSAVMANAGSHLPSTLSAFSTMHLPSETMGFQGVPPTLDHAVMPPGLPPMSSFHGPSSHGAAVSQATASSIYGQNNTSPAPIHTSDQLVNRGASQTGDALGKALASIYSTEPTNGTFSSSPTTPVSSPPSISGVPQWTHNSQVAPPTVFTDGTPHHLLNSEEDRLIEAIHLLRDEVEARGVMEERLDDAINILRNHAEGTGLVPGGDLPNSVMPVASAAGHSSRLTGNIGAHHYPGSLGKSALESHPSSSQSLGAKNQSSLPNSSVQSSAVQQAGLLSTSDLGPAAKIDKGKVDRSFRVRSKSATPNTSITSVSPALSSDSSTSTATVTTATSTTHSKGTKRSRSVSADEDDVPELKAEKDKERRHANNARERIRVRDINEAFKELGRMCIMHLKTDKSQTKLGILHQAVDVITSLEQQVRERNLNPKAACLKRREEEKNSEGPTLTMHGLHHPSTGLDSLSHHQMSTPIPGQQPPLPLTHPQQ</sequence>
<evidence type="ECO:0000313" key="8">
    <source>
        <dbReference type="Proteomes" id="UP000694941"/>
    </source>
</evidence>
<feature type="region of interest" description="Disordered" evidence="6">
    <location>
        <begin position="453"/>
        <end position="525"/>
    </location>
</feature>
<feature type="compositionally biased region" description="Low complexity" evidence="6">
    <location>
        <begin position="274"/>
        <end position="288"/>
    </location>
</feature>
<reference evidence="9" key="1">
    <citation type="submission" date="2025-08" db="UniProtKB">
        <authorList>
            <consortium name="RefSeq"/>
        </authorList>
    </citation>
    <scope>IDENTIFICATION</scope>
    <source>
        <tissue evidence="9">Muscle</tissue>
    </source>
</reference>
<keyword evidence="2" id="KW-0805">Transcription regulation</keyword>
<dbReference type="PANTHER" id="PTHR11793:SF13">
    <property type="entry name" value="PROTEIN DAUGHTERLESS"/>
    <property type="match status" value="1"/>
</dbReference>
<dbReference type="InterPro" id="IPR051098">
    <property type="entry name" value="NeuroDiff_E-box_TFs"/>
</dbReference>
<feature type="domain" description="BHLH" evidence="7">
    <location>
        <begin position="519"/>
        <end position="572"/>
    </location>
</feature>
<feature type="compositionally biased region" description="Basic and acidic residues" evidence="6">
    <location>
        <begin position="510"/>
        <end position="525"/>
    </location>
</feature>
<dbReference type="InterPro" id="IPR011598">
    <property type="entry name" value="bHLH_dom"/>
</dbReference>
<evidence type="ECO:0000313" key="9">
    <source>
        <dbReference type="RefSeq" id="XP_022241141.1"/>
    </source>
</evidence>
<keyword evidence="3" id="KW-0238">DNA-binding</keyword>
<comment type="subcellular location">
    <subcellularLocation>
        <location evidence="1">Nucleus</location>
    </subcellularLocation>
</comment>